<gene>
    <name evidence="1" type="ORF">HAX54_050792</name>
</gene>
<name>A0ABS8SWW2_DATST</name>
<reference evidence="1 2" key="1">
    <citation type="journal article" date="2021" name="BMC Genomics">
        <title>Datura genome reveals duplications of psychoactive alkaloid biosynthetic genes and high mutation rate following tissue culture.</title>
        <authorList>
            <person name="Rajewski A."/>
            <person name="Carter-House D."/>
            <person name="Stajich J."/>
            <person name="Litt A."/>
        </authorList>
    </citation>
    <scope>NUCLEOTIDE SEQUENCE [LARGE SCALE GENOMIC DNA]</scope>
    <source>
        <strain evidence="1">AR-01</strain>
    </source>
</reference>
<accession>A0ABS8SWW2</accession>
<proteinExistence type="predicted"/>
<protein>
    <submittedName>
        <fullName evidence="1">Uncharacterized protein</fullName>
    </submittedName>
</protein>
<evidence type="ECO:0000313" key="1">
    <source>
        <dbReference type="EMBL" id="MCD7463529.1"/>
    </source>
</evidence>
<organism evidence="1 2">
    <name type="scientific">Datura stramonium</name>
    <name type="common">Jimsonweed</name>
    <name type="synonym">Common thornapple</name>
    <dbReference type="NCBI Taxonomy" id="4076"/>
    <lineage>
        <taxon>Eukaryota</taxon>
        <taxon>Viridiplantae</taxon>
        <taxon>Streptophyta</taxon>
        <taxon>Embryophyta</taxon>
        <taxon>Tracheophyta</taxon>
        <taxon>Spermatophyta</taxon>
        <taxon>Magnoliopsida</taxon>
        <taxon>eudicotyledons</taxon>
        <taxon>Gunneridae</taxon>
        <taxon>Pentapetalae</taxon>
        <taxon>asterids</taxon>
        <taxon>lamiids</taxon>
        <taxon>Solanales</taxon>
        <taxon>Solanaceae</taxon>
        <taxon>Solanoideae</taxon>
        <taxon>Datureae</taxon>
        <taxon>Datura</taxon>
    </lineage>
</organism>
<sequence length="129" mass="14686">MRVLKDADMLMETSHIHNVLPYHTRHVFADLYGSIGREVVEEASVGFRQRRRKKRRGWRGRRLGVVVCDGGVVGRKGEEVFLPTVAVFGGENGEEKVREMMGLRREEESVKERVAAVCGAVDYLPEKME</sequence>
<keyword evidence="2" id="KW-1185">Reference proteome</keyword>
<comment type="caution">
    <text evidence="1">The sequence shown here is derived from an EMBL/GenBank/DDBJ whole genome shotgun (WGS) entry which is preliminary data.</text>
</comment>
<dbReference type="Proteomes" id="UP000823775">
    <property type="component" value="Unassembled WGS sequence"/>
</dbReference>
<dbReference type="EMBL" id="JACEIK010000893">
    <property type="protein sequence ID" value="MCD7463529.1"/>
    <property type="molecule type" value="Genomic_DNA"/>
</dbReference>
<evidence type="ECO:0000313" key="2">
    <source>
        <dbReference type="Proteomes" id="UP000823775"/>
    </source>
</evidence>